<evidence type="ECO:0000313" key="1">
    <source>
        <dbReference type="EMBL" id="MCU6725763.1"/>
    </source>
</evidence>
<keyword evidence="2" id="KW-1185">Reference proteome</keyword>
<sequence>MKVKINNRMWRMSHREYQGLLEIAREQVPLGIYAIEKKGYAELRCDKCESITKVKELSREFKKQGFRVYTNGKD</sequence>
<dbReference type="RefSeq" id="WP_262655030.1">
    <property type="nucleotide sequence ID" value="NZ_JAOQKE010000013.1"/>
</dbReference>
<organism evidence="1 2">
    <name type="scientific">Muricoprocola aceti</name>
    <dbReference type="NCBI Taxonomy" id="2981772"/>
    <lineage>
        <taxon>Bacteria</taxon>
        <taxon>Bacillati</taxon>
        <taxon>Bacillota</taxon>
        <taxon>Clostridia</taxon>
        <taxon>Lachnospirales</taxon>
        <taxon>Lachnospiraceae</taxon>
        <taxon>Muricoprocola</taxon>
    </lineage>
</organism>
<evidence type="ECO:0000313" key="2">
    <source>
        <dbReference type="Proteomes" id="UP001652338"/>
    </source>
</evidence>
<gene>
    <name evidence="1" type="ORF">OCV47_10440</name>
</gene>
<comment type="caution">
    <text evidence="1">The sequence shown here is derived from an EMBL/GenBank/DDBJ whole genome shotgun (WGS) entry which is preliminary data.</text>
</comment>
<reference evidence="1 2" key="1">
    <citation type="journal article" date="2021" name="ISME Commun">
        <title>Automated analysis of genomic sequences facilitates high-throughput and comprehensive description of bacteria.</title>
        <authorList>
            <person name="Hitch T.C.A."/>
        </authorList>
    </citation>
    <scope>NUCLEOTIDE SEQUENCE [LARGE SCALE GENOMIC DNA]</scope>
    <source>
        <strain evidence="1 2">Sanger_29</strain>
    </source>
</reference>
<dbReference type="Proteomes" id="UP001652338">
    <property type="component" value="Unassembled WGS sequence"/>
</dbReference>
<protein>
    <submittedName>
        <fullName evidence="1">Uncharacterized protein</fullName>
    </submittedName>
</protein>
<proteinExistence type="predicted"/>
<name>A0ABT2SP03_9FIRM</name>
<accession>A0ABT2SP03</accession>
<dbReference type="EMBL" id="JAOQKE010000013">
    <property type="protein sequence ID" value="MCU6725763.1"/>
    <property type="molecule type" value="Genomic_DNA"/>
</dbReference>